<dbReference type="GO" id="GO:0020037">
    <property type="term" value="F:heme binding"/>
    <property type="evidence" value="ECO:0007669"/>
    <property type="project" value="TreeGrafter"/>
</dbReference>
<dbReference type="PANTHER" id="PTHR30485">
    <property type="entry name" value="NI/FE-HYDROGENASE 1 B-TYPE CYTOCHROME SUBUNIT"/>
    <property type="match status" value="1"/>
</dbReference>
<evidence type="ECO:0000313" key="8">
    <source>
        <dbReference type="EMBL" id="PJG52803.1"/>
    </source>
</evidence>
<keyword evidence="4 6" id="KW-1133">Transmembrane helix</keyword>
<feature type="transmembrane region" description="Helical" evidence="6">
    <location>
        <begin position="50"/>
        <end position="71"/>
    </location>
</feature>
<organism evidence="8 9">
    <name type="scientific">Bradyrhizobium forestalis</name>
    <dbReference type="NCBI Taxonomy" id="1419263"/>
    <lineage>
        <taxon>Bacteria</taxon>
        <taxon>Pseudomonadati</taxon>
        <taxon>Pseudomonadota</taxon>
        <taxon>Alphaproteobacteria</taxon>
        <taxon>Hyphomicrobiales</taxon>
        <taxon>Nitrobacteraceae</taxon>
        <taxon>Bradyrhizobium</taxon>
    </lineage>
</organism>
<evidence type="ECO:0000256" key="5">
    <source>
        <dbReference type="ARBA" id="ARBA00023136"/>
    </source>
</evidence>
<feature type="transmembrane region" description="Helical" evidence="6">
    <location>
        <begin position="109"/>
        <end position="129"/>
    </location>
</feature>
<evidence type="ECO:0000256" key="3">
    <source>
        <dbReference type="ARBA" id="ARBA00022692"/>
    </source>
</evidence>
<keyword evidence="2" id="KW-1003">Cell membrane</keyword>
<dbReference type="OrthoDB" id="196472at2"/>
<dbReference type="RefSeq" id="WP_100234185.1">
    <property type="nucleotide sequence ID" value="NZ_PGVG01000021.1"/>
</dbReference>
<dbReference type="Proteomes" id="UP000231194">
    <property type="component" value="Unassembled WGS sequence"/>
</dbReference>
<comment type="caution">
    <text evidence="8">The sequence shown here is derived from an EMBL/GenBank/DDBJ whole genome shotgun (WGS) entry which is preliminary data.</text>
</comment>
<dbReference type="AlphaFoldDB" id="A0A2M8R4Q5"/>
<feature type="domain" description="Cytochrome b561 bacterial/Ni-hydrogenase" evidence="7">
    <location>
        <begin position="21"/>
        <end position="182"/>
    </location>
</feature>
<dbReference type="PANTHER" id="PTHR30485:SF2">
    <property type="entry name" value="BLL0597 PROTEIN"/>
    <property type="match status" value="1"/>
</dbReference>
<evidence type="ECO:0000256" key="4">
    <source>
        <dbReference type="ARBA" id="ARBA00022989"/>
    </source>
</evidence>
<comment type="subcellular location">
    <subcellularLocation>
        <location evidence="1">Cell membrane</location>
        <topology evidence="1">Multi-pass membrane protein</topology>
    </subcellularLocation>
</comment>
<dbReference type="GO" id="GO:0009055">
    <property type="term" value="F:electron transfer activity"/>
    <property type="evidence" value="ECO:0007669"/>
    <property type="project" value="InterPro"/>
</dbReference>
<dbReference type="GO" id="GO:0022904">
    <property type="term" value="P:respiratory electron transport chain"/>
    <property type="evidence" value="ECO:0007669"/>
    <property type="project" value="InterPro"/>
</dbReference>
<evidence type="ECO:0000256" key="2">
    <source>
        <dbReference type="ARBA" id="ARBA00022475"/>
    </source>
</evidence>
<dbReference type="Gene3D" id="1.20.950.20">
    <property type="entry name" value="Transmembrane di-heme cytochromes, Chain C"/>
    <property type="match status" value="1"/>
</dbReference>
<proteinExistence type="predicted"/>
<keyword evidence="9" id="KW-1185">Reference proteome</keyword>
<dbReference type="GO" id="GO:0005886">
    <property type="term" value="C:plasma membrane"/>
    <property type="evidence" value="ECO:0007669"/>
    <property type="project" value="UniProtKB-SubCell"/>
</dbReference>
<dbReference type="EMBL" id="PGVG01000021">
    <property type="protein sequence ID" value="PJG52803.1"/>
    <property type="molecule type" value="Genomic_DNA"/>
</dbReference>
<keyword evidence="3 6" id="KW-0812">Transmembrane</keyword>
<feature type="transmembrane region" description="Helical" evidence="6">
    <location>
        <begin position="149"/>
        <end position="169"/>
    </location>
</feature>
<evidence type="ECO:0000256" key="6">
    <source>
        <dbReference type="SAM" id="Phobius"/>
    </source>
</evidence>
<dbReference type="InterPro" id="IPR051542">
    <property type="entry name" value="Hydrogenase_cytochrome"/>
</dbReference>
<name>A0A2M8R4Q5_9BRAD</name>
<evidence type="ECO:0000259" key="7">
    <source>
        <dbReference type="Pfam" id="PF01292"/>
    </source>
</evidence>
<evidence type="ECO:0000256" key="1">
    <source>
        <dbReference type="ARBA" id="ARBA00004651"/>
    </source>
</evidence>
<dbReference type="Pfam" id="PF01292">
    <property type="entry name" value="Ni_hydr_CYTB"/>
    <property type="match status" value="1"/>
</dbReference>
<sequence>MSAIHDTMVAGGEKSPAAVKVWDPFIRVFHWWLAGLLLLAYATGDEIENVHIAAGYTIAGLLALRIAWGFVGPRHARFSDFVRSPRAVLAYMRDMALLRAPRYLGHNPAGGAMVVVLIVTLIGTCTTGYMMTTGTFWGAKWVEEVHEAFANLTIGLVVVHVLGVLVASFEHRESLVKAMITGRKRPS</sequence>
<dbReference type="InterPro" id="IPR011577">
    <property type="entry name" value="Cyt_b561_bac/Ni-Hgenase"/>
</dbReference>
<accession>A0A2M8R4Q5</accession>
<feature type="transmembrane region" description="Helical" evidence="6">
    <location>
        <begin position="24"/>
        <end position="44"/>
    </location>
</feature>
<dbReference type="InterPro" id="IPR016174">
    <property type="entry name" value="Di-haem_cyt_TM"/>
</dbReference>
<dbReference type="SUPFAM" id="SSF81342">
    <property type="entry name" value="Transmembrane di-heme cytochromes"/>
    <property type="match status" value="1"/>
</dbReference>
<gene>
    <name evidence="8" type="ORF">CVM73_23340</name>
</gene>
<keyword evidence="5 6" id="KW-0472">Membrane</keyword>
<protein>
    <submittedName>
        <fullName evidence="8">Cytochrome B</fullName>
    </submittedName>
</protein>
<reference evidence="8 9" key="1">
    <citation type="submission" date="2017-11" db="EMBL/GenBank/DDBJ databases">
        <title>Bradyrhizobium forestalis sp. nov., an efficient nitrogen-fixing bacterium isolated from nodules of forest legume species in the Amazon.</title>
        <authorList>
            <person name="Costa E.M."/>
            <person name="Guimaraes A."/>
            <person name="Carvalho T.S."/>
            <person name="Rodrigues T.L."/>
            <person name="Ribeiro P.R.A."/>
            <person name="Lebbe L."/>
            <person name="Willems A."/>
            <person name="Moreira F.M.S."/>
        </authorList>
    </citation>
    <scope>NUCLEOTIDE SEQUENCE [LARGE SCALE GENOMIC DNA]</scope>
    <source>
        <strain evidence="8 9">INPA54B</strain>
    </source>
</reference>
<evidence type="ECO:0000313" key="9">
    <source>
        <dbReference type="Proteomes" id="UP000231194"/>
    </source>
</evidence>